<evidence type="ECO:0000256" key="4">
    <source>
        <dbReference type="ARBA" id="ARBA00022840"/>
    </source>
</evidence>
<evidence type="ECO:0000313" key="9">
    <source>
        <dbReference type="EMBL" id="MBB4842565.1"/>
    </source>
</evidence>
<keyword evidence="4 9" id="KW-0067">ATP-binding</keyword>
<dbReference type="InterPro" id="IPR017911">
    <property type="entry name" value="MacB-like_ATP-bd"/>
</dbReference>
<dbReference type="SUPFAM" id="SSF52540">
    <property type="entry name" value="P-loop containing nucleoside triphosphate hydrolases"/>
    <property type="match status" value="1"/>
</dbReference>
<dbReference type="GO" id="GO:0022857">
    <property type="term" value="F:transmembrane transporter activity"/>
    <property type="evidence" value="ECO:0007669"/>
    <property type="project" value="UniProtKB-ARBA"/>
</dbReference>
<keyword evidence="5" id="KW-1133">Transmembrane helix</keyword>
<dbReference type="GO" id="GO:0005886">
    <property type="term" value="C:plasma membrane"/>
    <property type="evidence" value="ECO:0007669"/>
    <property type="project" value="TreeGrafter"/>
</dbReference>
<dbReference type="GO" id="GO:0016887">
    <property type="term" value="F:ATP hydrolysis activity"/>
    <property type="evidence" value="ECO:0007669"/>
    <property type="project" value="InterPro"/>
</dbReference>
<evidence type="ECO:0000256" key="7">
    <source>
        <dbReference type="ARBA" id="ARBA00038388"/>
    </source>
</evidence>
<evidence type="ECO:0000256" key="3">
    <source>
        <dbReference type="ARBA" id="ARBA00022741"/>
    </source>
</evidence>
<keyword evidence="5" id="KW-0812">Transmembrane</keyword>
<proteinExistence type="inferred from homology"/>
<dbReference type="PANTHER" id="PTHR24220">
    <property type="entry name" value="IMPORT ATP-BINDING PROTEIN"/>
    <property type="match status" value="1"/>
</dbReference>
<name>A0A840L7D5_9BURK</name>
<gene>
    <name evidence="9" type="ORF">HNP55_001080</name>
</gene>
<dbReference type="CDD" id="cd03255">
    <property type="entry name" value="ABC_MJ0796_LolCDE_FtsE"/>
    <property type="match status" value="1"/>
</dbReference>
<evidence type="ECO:0000259" key="8">
    <source>
        <dbReference type="PROSITE" id="PS50893"/>
    </source>
</evidence>
<dbReference type="RefSeq" id="WP_348648667.1">
    <property type="nucleotide sequence ID" value="NZ_JACHLP010000002.1"/>
</dbReference>
<dbReference type="PROSITE" id="PS50893">
    <property type="entry name" value="ABC_TRANSPORTER_2"/>
    <property type="match status" value="1"/>
</dbReference>
<dbReference type="SMART" id="SM00382">
    <property type="entry name" value="AAA"/>
    <property type="match status" value="1"/>
</dbReference>
<protein>
    <submittedName>
        <fullName evidence="9">Putative ABC transport system ATP-binding protein</fullName>
    </submittedName>
</protein>
<dbReference type="FunFam" id="3.40.50.300:FF:000032">
    <property type="entry name" value="Export ABC transporter ATP-binding protein"/>
    <property type="match status" value="1"/>
</dbReference>
<keyword evidence="3" id="KW-0547">Nucleotide-binding</keyword>
<organism evidence="9 10">
    <name type="scientific">Roseateles oligotrophus</name>
    <dbReference type="NCBI Taxonomy" id="1769250"/>
    <lineage>
        <taxon>Bacteria</taxon>
        <taxon>Pseudomonadati</taxon>
        <taxon>Pseudomonadota</taxon>
        <taxon>Betaproteobacteria</taxon>
        <taxon>Burkholderiales</taxon>
        <taxon>Sphaerotilaceae</taxon>
        <taxon>Roseateles</taxon>
    </lineage>
</organism>
<reference evidence="9 10" key="1">
    <citation type="submission" date="2020-08" db="EMBL/GenBank/DDBJ databases">
        <title>Functional genomics of gut bacteria from endangered species of beetles.</title>
        <authorList>
            <person name="Carlos-Shanley C."/>
        </authorList>
    </citation>
    <scope>NUCLEOTIDE SEQUENCE [LARGE SCALE GENOMIC DNA]</scope>
    <source>
        <strain evidence="9 10">S00239</strain>
    </source>
</reference>
<feature type="domain" description="ABC transporter" evidence="8">
    <location>
        <begin position="11"/>
        <end position="240"/>
    </location>
</feature>
<dbReference type="PROSITE" id="PS00211">
    <property type="entry name" value="ABC_TRANSPORTER_1"/>
    <property type="match status" value="1"/>
</dbReference>
<dbReference type="GO" id="GO:0005524">
    <property type="term" value="F:ATP binding"/>
    <property type="evidence" value="ECO:0007669"/>
    <property type="project" value="UniProtKB-KW"/>
</dbReference>
<dbReference type="InterPro" id="IPR015854">
    <property type="entry name" value="ABC_transpr_LolD-like"/>
</dbReference>
<dbReference type="InterPro" id="IPR017871">
    <property type="entry name" value="ABC_transporter-like_CS"/>
</dbReference>
<keyword evidence="1" id="KW-0813">Transport</keyword>
<dbReference type="Pfam" id="PF00005">
    <property type="entry name" value="ABC_tran"/>
    <property type="match status" value="1"/>
</dbReference>
<dbReference type="GO" id="GO:0098796">
    <property type="term" value="C:membrane protein complex"/>
    <property type="evidence" value="ECO:0007669"/>
    <property type="project" value="UniProtKB-ARBA"/>
</dbReference>
<evidence type="ECO:0000256" key="5">
    <source>
        <dbReference type="ARBA" id="ARBA00022989"/>
    </source>
</evidence>
<evidence type="ECO:0000256" key="1">
    <source>
        <dbReference type="ARBA" id="ARBA00022448"/>
    </source>
</evidence>
<evidence type="ECO:0000256" key="6">
    <source>
        <dbReference type="ARBA" id="ARBA00023251"/>
    </source>
</evidence>
<dbReference type="Gene3D" id="3.40.50.300">
    <property type="entry name" value="P-loop containing nucleotide triphosphate hydrolases"/>
    <property type="match status" value="1"/>
</dbReference>
<dbReference type="GO" id="GO:0046677">
    <property type="term" value="P:response to antibiotic"/>
    <property type="evidence" value="ECO:0007669"/>
    <property type="project" value="UniProtKB-KW"/>
</dbReference>
<dbReference type="InterPro" id="IPR027417">
    <property type="entry name" value="P-loop_NTPase"/>
</dbReference>
<comment type="caution">
    <text evidence="9">The sequence shown here is derived from an EMBL/GenBank/DDBJ whole genome shotgun (WGS) entry which is preliminary data.</text>
</comment>
<sequence length="240" mass="25873">MSAASQNTAVLALHGITKSYRTGDVVTPVLHGIDLSVQRGDYLALMGSSGSGKSTLMNLMGLLDRCDEGRLLLQGRDVSQLSTAEHAALRNREIGFVFQSFNLLKRMSVLDNVALPLIYAGKSRSVARARAQTLLTQVGLGELAKRMPNQLSGGQQQRVAIARSLANEAPLLLADEPTGNLDTQTTVEVLAILERLNREMGLTIVLVTHEPDVALQAKRLVRLKDGRVAFDGAPSEQAHL</sequence>
<dbReference type="EMBL" id="JACHLP010000002">
    <property type="protein sequence ID" value="MBB4842565.1"/>
    <property type="molecule type" value="Genomic_DNA"/>
</dbReference>
<accession>A0A840L7D5</accession>
<dbReference type="AlphaFoldDB" id="A0A840L7D5"/>
<keyword evidence="10" id="KW-1185">Reference proteome</keyword>
<keyword evidence="2" id="KW-1003">Cell membrane</keyword>
<evidence type="ECO:0000313" key="10">
    <source>
        <dbReference type="Proteomes" id="UP000562027"/>
    </source>
</evidence>
<dbReference type="InterPro" id="IPR003439">
    <property type="entry name" value="ABC_transporter-like_ATP-bd"/>
</dbReference>
<dbReference type="Proteomes" id="UP000562027">
    <property type="component" value="Unassembled WGS sequence"/>
</dbReference>
<evidence type="ECO:0000256" key="2">
    <source>
        <dbReference type="ARBA" id="ARBA00022475"/>
    </source>
</evidence>
<dbReference type="InterPro" id="IPR003593">
    <property type="entry name" value="AAA+_ATPase"/>
</dbReference>
<comment type="similarity">
    <text evidence="7">Belongs to the ABC transporter superfamily. Macrolide exporter (TC 3.A.1.122) family.</text>
</comment>
<keyword evidence="6" id="KW-0046">Antibiotic resistance</keyword>
<keyword evidence="5" id="KW-0472">Membrane</keyword>